<comment type="caution">
    <text evidence="6">The sequence shown here is derived from an EMBL/GenBank/DDBJ whole genome shotgun (WGS) entry which is preliminary data.</text>
</comment>
<evidence type="ECO:0000313" key="7">
    <source>
        <dbReference type="EMBL" id="NKE18520.1"/>
    </source>
</evidence>
<evidence type="ECO:0000256" key="1">
    <source>
        <dbReference type="ARBA" id="ARBA00010333"/>
    </source>
</evidence>
<gene>
    <name evidence="7" type="ORF">GWK15_16320</name>
    <name evidence="6" type="ORF">GXW75_03765</name>
</gene>
<keyword evidence="3 4" id="KW-0732">Signal</keyword>
<keyword evidence="8" id="KW-1185">Reference proteome</keyword>
<protein>
    <submittedName>
        <fullName evidence="6">Amino acid ABC transporter substrate-binding protein</fullName>
    </submittedName>
</protein>
<name>A0A9X9WDE5_9PROT</name>
<evidence type="ECO:0000313" key="9">
    <source>
        <dbReference type="Proteomes" id="UP001138708"/>
    </source>
</evidence>
<evidence type="ECO:0000256" key="3">
    <source>
        <dbReference type="ARBA" id="ARBA00022729"/>
    </source>
</evidence>
<reference evidence="7 8" key="2">
    <citation type="submission" date="2020-02" db="EMBL/GenBank/DDBJ databases">
        <authorList>
            <person name="Sun Q."/>
            <person name="Inoue M."/>
        </authorList>
    </citation>
    <scope>NUCLEOTIDE SEQUENCE [LARGE SCALE GENOMIC DNA]</scope>
    <source>
        <strain evidence="7 8">KCTC 22478</strain>
    </source>
</reference>
<comment type="similarity">
    <text evidence="1">Belongs to the bacterial solute-binding protein 3 family.</text>
</comment>
<dbReference type="Proteomes" id="UP000746741">
    <property type="component" value="Unassembled WGS sequence"/>
</dbReference>
<evidence type="ECO:0000313" key="6">
    <source>
        <dbReference type="EMBL" id="MBR0658355.1"/>
    </source>
</evidence>
<organism evidence="6 9">
    <name type="scientific">Neoroseomonas oryzicola</name>
    <dbReference type="NCBI Taxonomy" id="535904"/>
    <lineage>
        <taxon>Bacteria</taxon>
        <taxon>Pseudomonadati</taxon>
        <taxon>Pseudomonadota</taxon>
        <taxon>Alphaproteobacteria</taxon>
        <taxon>Acetobacterales</taxon>
        <taxon>Acetobacteraceae</taxon>
        <taxon>Neoroseomonas</taxon>
    </lineage>
</organism>
<sequence>MLPPGEPGKRRPTSGIWETTLTTTIRTRLAGLAAAAVLAVAGQASAQSTTDTLAAIRARGQLVCGVAINSAGFALPDSRGEMRGLDADTCRAVAAAIFGDATKVRFVPNTSVQRFPMLQSGELDILARNTTWTLARETQLGLAFAGINFYDGQGFMVRRNSGVTSARQLDGATVCVQPGTTTELNLTDYFRSNNMRFTPVVIENVEEIRSAFVSGRCDAYTNDASSLASFRATQQNPNDFLLLPEIISKEPLGPVVRKGDWRFFDIVRWSLFAQIAAEELGVTSANVEELARTSTNPDIQRLLGRTGDLGQSMGLPNDWVVKIIRQVGNYGEMYERNITPIGIPRGVNRLWNQGGLQYAPPIR</sequence>
<dbReference type="AlphaFoldDB" id="A0A9X9WDE5"/>
<evidence type="ECO:0000259" key="5">
    <source>
        <dbReference type="SMART" id="SM00062"/>
    </source>
</evidence>
<dbReference type="Pfam" id="PF00497">
    <property type="entry name" value="SBP_bac_3"/>
    <property type="match status" value="1"/>
</dbReference>
<dbReference type="PANTHER" id="PTHR30085">
    <property type="entry name" value="AMINO ACID ABC TRANSPORTER PERMEASE"/>
    <property type="match status" value="1"/>
</dbReference>
<dbReference type="CDD" id="cd13692">
    <property type="entry name" value="PBP2_BztA"/>
    <property type="match status" value="1"/>
</dbReference>
<dbReference type="Gene3D" id="3.40.190.10">
    <property type="entry name" value="Periplasmic binding protein-like II"/>
    <property type="match status" value="2"/>
</dbReference>
<evidence type="ECO:0000256" key="4">
    <source>
        <dbReference type="SAM" id="SignalP"/>
    </source>
</evidence>
<feature type="domain" description="Solute-binding protein family 3/N-terminal" evidence="5">
    <location>
        <begin position="61"/>
        <end position="290"/>
    </location>
</feature>
<evidence type="ECO:0000256" key="2">
    <source>
        <dbReference type="ARBA" id="ARBA00022448"/>
    </source>
</evidence>
<dbReference type="EMBL" id="JAAVUP010000004">
    <property type="protein sequence ID" value="NKE18520.1"/>
    <property type="molecule type" value="Genomic_DNA"/>
</dbReference>
<feature type="chain" id="PRO_5040992979" evidence="4">
    <location>
        <begin position="47"/>
        <end position="363"/>
    </location>
</feature>
<evidence type="ECO:0000313" key="8">
    <source>
        <dbReference type="Proteomes" id="UP000746741"/>
    </source>
</evidence>
<dbReference type="GO" id="GO:0006865">
    <property type="term" value="P:amino acid transport"/>
    <property type="evidence" value="ECO:0007669"/>
    <property type="project" value="TreeGrafter"/>
</dbReference>
<dbReference type="SMART" id="SM00062">
    <property type="entry name" value="PBPb"/>
    <property type="match status" value="1"/>
</dbReference>
<dbReference type="InterPro" id="IPR001638">
    <property type="entry name" value="Solute-binding_3/MltF_N"/>
</dbReference>
<dbReference type="InterPro" id="IPR051455">
    <property type="entry name" value="Bact_solute-bind_prot3"/>
</dbReference>
<dbReference type="PANTHER" id="PTHR30085:SF7">
    <property type="entry name" value="AMINO-ACID ABC TRANSPORTER-BINDING PROTEIN YHDW-RELATED"/>
    <property type="match status" value="1"/>
</dbReference>
<keyword evidence="2" id="KW-0813">Transport</keyword>
<feature type="signal peptide" evidence="4">
    <location>
        <begin position="1"/>
        <end position="46"/>
    </location>
</feature>
<reference evidence="6" key="1">
    <citation type="submission" date="2020-01" db="EMBL/GenBank/DDBJ databases">
        <authorList>
            <person name="Rat A."/>
        </authorList>
    </citation>
    <scope>NUCLEOTIDE SEQUENCE</scope>
    <source>
        <strain evidence="6">LMG 31161</strain>
    </source>
</reference>
<accession>A0A9X9WDE5</accession>
<reference evidence="6" key="3">
    <citation type="journal article" date="2021" name="Syst. Appl. Microbiol.">
        <title>Roseomonas hellenica sp. nov., isolated from roots of wild-growing Alkanna tinctoria.</title>
        <authorList>
            <person name="Rat A."/>
            <person name="Naranjo H.D."/>
            <person name="Lebbe L."/>
            <person name="Cnockaert M."/>
            <person name="Krigas N."/>
            <person name="Grigoriadou K."/>
            <person name="Maloupa E."/>
            <person name="Willems A."/>
        </authorList>
    </citation>
    <scope>NUCLEOTIDE SEQUENCE</scope>
    <source>
        <strain evidence="6">LMG 31161</strain>
    </source>
</reference>
<proteinExistence type="inferred from homology"/>
<dbReference type="EMBL" id="JAAEDK010000006">
    <property type="protein sequence ID" value="MBR0658355.1"/>
    <property type="molecule type" value="Genomic_DNA"/>
</dbReference>
<dbReference type="Proteomes" id="UP001138708">
    <property type="component" value="Unassembled WGS sequence"/>
</dbReference>
<dbReference type="SUPFAM" id="SSF53850">
    <property type="entry name" value="Periplasmic binding protein-like II"/>
    <property type="match status" value="1"/>
</dbReference>